<reference evidence="6 7" key="2">
    <citation type="submission" date="2018-06" db="EMBL/GenBank/DDBJ databases">
        <authorList>
            <consortium name="Pathogen Informatics"/>
            <person name="Doyle S."/>
        </authorList>
    </citation>
    <scope>NUCLEOTIDE SEQUENCE [LARGE SCALE GENOMIC DNA]</scope>
    <source>
        <strain evidence="3 6">NCTC8185</strain>
        <strain evidence="4 7">NCTC9828</strain>
    </source>
</reference>
<dbReference type="EMBL" id="LBKL01000004">
    <property type="protein sequence ID" value="KLL46184.1"/>
    <property type="molecule type" value="Genomic_DNA"/>
</dbReference>
<keyword evidence="1" id="KW-0812">Transmembrane</keyword>
<evidence type="ECO:0000313" key="2">
    <source>
        <dbReference type="EMBL" id="KLL46184.1"/>
    </source>
</evidence>
<name>A0A0H1CEE8_STRAG</name>
<protein>
    <submittedName>
        <fullName evidence="3">Phage protein</fullName>
    </submittedName>
</protein>
<evidence type="ECO:0000313" key="3">
    <source>
        <dbReference type="EMBL" id="SUN13084.1"/>
    </source>
</evidence>
<keyword evidence="1" id="KW-0472">Membrane</keyword>
<dbReference type="EMBL" id="UHEQ01000004">
    <property type="protein sequence ID" value="SUN13084.1"/>
    <property type="molecule type" value="Genomic_DNA"/>
</dbReference>
<dbReference type="EMBL" id="UHEW01000005">
    <property type="protein sequence ID" value="SUN29673.1"/>
    <property type="molecule type" value="Genomic_DNA"/>
</dbReference>
<sequence>MGFFAQRCPYCQSTKVQFMNQDRKGFNGCVGCIGFLIAWPFLLLGLVGKKGKNNWHCTNCGRTFKTK</sequence>
<dbReference type="AlphaFoldDB" id="A0A0H1CEE8"/>
<comment type="caution">
    <text evidence="3">The sequence shown here is derived from an EMBL/GenBank/DDBJ whole genome shotgun (WGS) entry which is preliminary data.</text>
</comment>
<feature type="transmembrane region" description="Helical" evidence="1">
    <location>
        <begin position="25"/>
        <end position="47"/>
    </location>
</feature>
<evidence type="ECO:0000313" key="5">
    <source>
        <dbReference type="Proteomes" id="UP000035346"/>
    </source>
</evidence>
<dbReference type="Proteomes" id="UP000255140">
    <property type="component" value="Unassembled WGS sequence"/>
</dbReference>
<proteinExistence type="predicted"/>
<keyword evidence="1" id="KW-1133">Transmembrane helix</keyword>
<evidence type="ECO:0000313" key="4">
    <source>
        <dbReference type="EMBL" id="SUN29673.1"/>
    </source>
</evidence>
<dbReference type="Proteomes" id="UP000035346">
    <property type="component" value="Unassembled WGS sequence"/>
</dbReference>
<dbReference type="RefSeq" id="WP_000505363.1">
    <property type="nucleotide sequence ID" value="NZ_CDCM01000024.1"/>
</dbReference>
<dbReference type="Proteomes" id="UP000254076">
    <property type="component" value="Unassembled WGS sequence"/>
</dbReference>
<accession>A0A0H1CEE8</accession>
<evidence type="ECO:0000256" key="1">
    <source>
        <dbReference type="SAM" id="Phobius"/>
    </source>
</evidence>
<evidence type="ECO:0000313" key="7">
    <source>
        <dbReference type="Proteomes" id="UP000255140"/>
    </source>
</evidence>
<reference evidence="2 5" key="1">
    <citation type="journal article" date="2015" name="PLoS ONE">
        <title>Genomic analysis reveals the molecular basis for capsule loss in the group B streptococcus population.</title>
        <authorList>
            <consortium name="DEVANI Consortium"/>
            <person name="Rosini R."/>
            <person name="Campisi E."/>
            <person name="De Chiara M."/>
            <person name="Tettelin H."/>
            <person name="Rinaudo D."/>
            <person name="Toniolo C."/>
            <person name="Metruccio M."/>
            <person name="Guidotti S."/>
            <person name="Sorensen U.B."/>
            <person name="Kilian M."/>
            <person name="Ramirez M."/>
            <person name="Janulczyk R."/>
            <person name="Donati C."/>
            <person name="Grandi G."/>
            <person name="Margarit I."/>
        </authorList>
    </citation>
    <scope>NUCLEOTIDE SEQUENCE [LARGE SCALE GENOMIC DNA]</scope>
    <source>
        <strain evidence="2 5">DK-B-USS-215</strain>
    </source>
</reference>
<organism evidence="3 6">
    <name type="scientific">Streptococcus agalactiae</name>
    <dbReference type="NCBI Taxonomy" id="1311"/>
    <lineage>
        <taxon>Bacteria</taxon>
        <taxon>Bacillati</taxon>
        <taxon>Bacillota</taxon>
        <taxon>Bacilli</taxon>
        <taxon>Lactobacillales</taxon>
        <taxon>Streptococcaceae</taxon>
        <taxon>Streptococcus</taxon>
    </lineage>
</organism>
<evidence type="ECO:0000313" key="6">
    <source>
        <dbReference type="Proteomes" id="UP000254076"/>
    </source>
</evidence>
<gene>
    <name evidence="3" type="ORF">NCTC8185_00234</name>
    <name evidence="4" type="ORF">NCTC9828_01946</name>
    <name evidence="2" type="ORF">WA04_00245</name>
</gene>